<proteinExistence type="predicted"/>
<gene>
    <name evidence="2" type="ORF">AVEN_223690_1</name>
</gene>
<name>A0A4Y2BH44_ARAVE</name>
<dbReference type="AlphaFoldDB" id="A0A4Y2BH44"/>
<keyword evidence="3" id="KW-1185">Reference proteome</keyword>
<comment type="caution">
    <text evidence="2">The sequence shown here is derived from an EMBL/GenBank/DDBJ whole genome shotgun (WGS) entry which is preliminary data.</text>
</comment>
<reference evidence="2 3" key="1">
    <citation type="journal article" date="2019" name="Sci. Rep.">
        <title>Orb-weaving spider Araneus ventricosus genome elucidates the spidroin gene catalogue.</title>
        <authorList>
            <person name="Kono N."/>
            <person name="Nakamura H."/>
            <person name="Ohtoshi R."/>
            <person name="Moran D.A.P."/>
            <person name="Shinohara A."/>
            <person name="Yoshida Y."/>
            <person name="Fujiwara M."/>
            <person name="Mori M."/>
            <person name="Tomita M."/>
            <person name="Arakawa K."/>
        </authorList>
    </citation>
    <scope>NUCLEOTIDE SEQUENCE [LARGE SCALE GENOMIC DNA]</scope>
</reference>
<protein>
    <submittedName>
        <fullName evidence="2">Uncharacterized protein</fullName>
    </submittedName>
</protein>
<dbReference type="EMBL" id="BGPR01159555">
    <property type="protein sequence ID" value="GBL90606.1"/>
    <property type="molecule type" value="Genomic_DNA"/>
</dbReference>
<accession>A0A4Y2BH44</accession>
<feature type="region of interest" description="Disordered" evidence="1">
    <location>
        <begin position="1"/>
        <end position="24"/>
    </location>
</feature>
<sequence>MGHDGRNMGKDTPRQSPMTEEMPRACGHQCTIGNNCSSQRVWTSMSTMHRETSYTSRVNRNFRCFEKKRQYKHRNGDDCITLIFSDASKIGTVLVSNKRERLLLIAEHLRLSLKVHRLRKLMNREGE</sequence>
<evidence type="ECO:0000256" key="1">
    <source>
        <dbReference type="SAM" id="MobiDB-lite"/>
    </source>
</evidence>
<organism evidence="2 3">
    <name type="scientific">Araneus ventricosus</name>
    <name type="common">Orbweaver spider</name>
    <name type="synonym">Epeira ventricosa</name>
    <dbReference type="NCBI Taxonomy" id="182803"/>
    <lineage>
        <taxon>Eukaryota</taxon>
        <taxon>Metazoa</taxon>
        <taxon>Ecdysozoa</taxon>
        <taxon>Arthropoda</taxon>
        <taxon>Chelicerata</taxon>
        <taxon>Arachnida</taxon>
        <taxon>Araneae</taxon>
        <taxon>Araneomorphae</taxon>
        <taxon>Entelegynae</taxon>
        <taxon>Araneoidea</taxon>
        <taxon>Araneidae</taxon>
        <taxon>Araneus</taxon>
    </lineage>
</organism>
<feature type="compositionally biased region" description="Basic and acidic residues" evidence="1">
    <location>
        <begin position="1"/>
        <end position="13"/>
    </location>
</feature>
<dbReference type="Proteomes" id="UP000499080">
    <property type="component" value="Unassembled WGS sequence"/>
</dbReference>
<evidence type="ECO:0000313" key="2">
    <source>
        <dbReference type="EMBL" id="GBL90606.1"/>
    </source>
</evidence>
<evidence type="ECO:0000313" key="3">
    <source>
        <dbReference type="Proteomes" id="UP000499080"/>
    </source>
</evidence>